<keyword evidence="1" id="KW-0732">Signal</keyword>
<reference evidence="2 3" key="1">
    <citation type="journal article" date="2011" name="J. Bacteriol.">
        <title>Draft genome sequence of the polycyclic aromatic hydrocarbon-degrading, genetically engineered bioluminescent bioreporter Pseudomonas fluorescens HK44.</title>
        <authorList>
            <person name="Chauhan A."/>
            <person name="Layton A.C."/>
            <person name="Williams D.E."/>
            <person name="Smartt A.E."/>
            <person name="Ripp S."/>
            <person name="Karpinets T.V."/>
            <person name="Brown S.D."/>
            <person name="Sayler G.S."/>
        </authorList>
    </citation>
    <scope>NUCLEOTIDE SEQUENCE [LARGE SCALE GENOMIC DNA]</scope>
    <source>
        <strain evidence="2 3">HK44</strain>
    </source>
</reference>
<comment type="caution">
    <text evidence="2">The sequence shown here is derived from an EMBL/GenBank/DDBJ whole genome shotgun (WGS) entry which is preliminary data.</text>
</comment>
<dbReference type="HOGENOM" id="CLU_115394_0_0_6"/>
<dbReference type="PATRIC" id="fig|1042209.11.peg.1219"/>
<evidence type="ECO:0000256" key="1">
    <source>
        <dbReference type="SAM" id="SignalP"/>
    </source>
</evidence>
<feature type="signal peptide" evidence="1">
    <location>
        <begin position="1"/>
        <end position="25"/>
    </location>
</feature>
<accession>A0A010TGN3</accession>
<feature type="chain" id="PRO_5001457149" evidence="1">
    <location>
        <begin position="26"/>
        <end position="192"/>
    </location>
</feature>
<dbReference type="EMBL" id="AFOY02000004">
    <property type="protein sequence ID" value="EXF96247.1"/>
    <property type="molecule type" value="Genomic_DNA"/>
</dbReference>
<dbReference type="AlphaFoldDB" id="A0A010TGN3"/>
<evidence type="ECO:0000313" key="3">
    <source>
        <dbReference type="Proteomes" id="UP000022611"/>
    </source>
</evidence>
<protein>
    <submittedName>
        <fullName evidence="2">Uncharacterized protein</fullName>
    </submittedName>
</protein>
<sequence>MSLSKKAVVLILAAVTSFAAVSVYAAKQPAAKTAPAQKISALGGKFAFTLPQGFIANPLPGGDAAKGTAGATGTMYTNQASKTVLIIAENTLPNGLNVKDNDAAFLDESVSGFATQQREALPDFNKQSEKSLTVKGLGLRQIDSTATQGGGLTLDTSLLAGSGTRMMLIQIISRADDKAGHAALVKQILGDK</sequence>
<organism evidence="2 3">
    <name type="scientific">Pseudomonas fluorescens HK44</name>
    <dbReference type="NCBI Taxonomy" id="1042209"/>
    <lineage>
        <taxon>Bacteria</taxon>
        <taxon>Pseudomonadati</taxon>
        <taxon>Pseudomonadota</taxon>
        <taxon>Gammaproteobacteria</taxon>
        <taxon>Pseudomonadales</taxon>
        <taxon>Pseudomonadaceae</taxon>
        <taxon>Pseudomonas</taxon>
    </lineage>
</organism>
<gene>
    <name evidence="2" type="ORF">HK44_023370</name>
</gene>
<dbReference type="RefSeq" id="WP_019689604.1">
    <property type="nucleotide sequence ID" value="NZ_AFOY02000004.1"/>
</dbReference>
<dbReference type="eggNOG" id="ENOG5033HZH">
    <property type="taxonomic scope" value="Bacteria"/>
</dbReference>
<proteinExistence type="predicted"/>
<dbReference type="OrthoDB" id="7026399at2"/>
<name>A0A010TGN3_PSEFL</name>
<evidence type="ECO:0000313" key="2">
    <source>
        <dbReference type="EMBL" id="EXF96247.1"/>
    </source>
</evidence>
<dbReference type="Proteomes" id="UP000022611">
    <property type="component" value="Unassembled WGS sequence"/>
</dbReference>